<gene>
    <name evidence="7" type="ORF">ACAOBT_LOCUS29897</name>
</gene>
<evidence type="ECO:0000313" key="8">
    <source>
        <dbReference type="Proteomes" id="UP001152888"/>
    </source>
</evidence>
<evidence type="ECO:0000256" key="3">
    <source>
        <dbReference type="PIRSR" id="PIRSR000137-2"/>
    </source>
</evidence>
<dbReference type="SUPFAM" id="SSF54373">
    <property type="entry name" value="FAD-linked reductases, C-terminal domain"/>
    <property type="match status" value="1"/>
</dbReference>
<accession>A0A9P0Q2N6</accession>
<comment type="caution">
    <text evidence="7">The sequence shown here is derived from an EMBL/GenBank/DDBJ whole genome shotgun (WGS) entry which is preliminary data.</text>
</comment>
<feature type="chain" id="PRO_5040393365" description="Glucose-methanol-choline oxidoreductase N-terminal domain-containing protein" evidence="5">
    <location>
        <begin position="30"/>
        <end position="651"/>
    </location>
</feature>
<dbReference type="GO" id="GO:0016614">
    <property type="term" value="F:oxidoreductase activity, acting on CH-OH group of donors"/>
    <property type="evidence" value="ECO:0007669"/>
    <property type="project" value="InterPro"/>
</dbReference>
<dbReference type="OrthoDB" id="269227at2759"/>
<dbReference type="PROSITE" id="PS00623">
    <property type="entry name" value="GMC_OXRED_1"/>
    <property type="match status" value="1"/>
</dbReference>
<sequence>MNNLWRTGLHKILQIILVVLCLQGQYAEAEEPILGEVKNLSLDALHTVRTFLEQIPFAVFNASADFQRAFPMYPITDLPYPDDYFDFIVVGAGPSGCVLANRLTQHRDIKVLLLEAGEEPSIMVEQPTLAMTVTVSKYSWSYKPEPQKEVCTGCINGRSQWYHGKGLGGSSLINLMLYVRGNKADFDRWERMGNKGWGYDDVLPLFKRSEQVHVKVHDEAYHGRDGYLSVSDPSYASRVTHAWVQAAQEAGYPYVDYNGKEQIGVSFLQSTTLKGRRDHAERGWLRPFRHRKNFVVRKNSLVTKILINPKTKKAYGVEYKTLGKKYTVTAKKEVILSAGVFNSPKLLMLSGVGPKRTLEKFDIPVLSNLPVGKIMYDHLFFPNLMFTVNKPISLNILPYLIPQTYVDHLTYGSGTPGFCLAEAMHYINTNITNTSNPDPDAADIEYMVSGASPVTDYGISGRRYLNIPQGLYDAVWKPLENKPLLLVIPVLLHPKSKGHMTLLSKDPAESPLFFPNYFTDRENHDIKTFIASIREAQRIVKSPALAKFDAKIVDIPIPGCEKYGFDTDQYWECGLRTIISSIYHQTTTCKMGPSTDLEAVVSPKLRVFGIKNLRVADISILPTTISGHPMASAYMIGEKAYDILKEDYDLL</sequence>
<evidence type="ECO:0000256" key="4">
    <source>
        <dbReference type="RuleBase" id="RU003968"/>
    </source>
</evidence>
<dbReference type="InterPro" id="IPR036188">
    <property type="entry name" value="FAD/NAD-bd_sf"/>
</dbReference>
<feature type="binding site" evidence="3">
    <location>
        <position position="302"/>
    </location>
    <ligand>
        <name>FAD</name>
        <dbReference type="ChEBI" id="CHEBI:57692"/>
    </ligand>
</feature>
<organism evidence="7 8">
    <name type="scientific">Acanthoscelides obtectus</name>
    <name type="common">Bean weevil</name>
    <name type="synonym">Bruchus obtectus</name>
    <dbReference type="NCBI Taxonomy" id="200917"/>
    <lineage>
        <taxon>Eukaryota</taxon>
        <taxon>Metazoa</taxon>
        <taxon>Ecdysozoa</taxon>
        <taxon>Arthropoda</taxon>
        <taxon>Hexapoda</taxon>
        <taxon>Insecta</taxon>
        <taxon>Pterygota</taxon>
        <taxon>Neoptera</taxon>
        <taxon>Endopterygota</taxon>
        <taxon>Coleoptera</taxon>
        <taxon>Polyphaga</taxon>
        <taxon>Cucujiformia</taxon>
        <taxon>Chrysomeloidea</taxon>
        <taxon>Chrysomelidae</taxon>
        <taxon>Bruchinae</taxon>
        <taxon>Bruchini</taxon>
        <taxon>Acanthoscelides</taxon>
    </lineage>
</organism>
<feature type="active site" description="Proton acceptor" evidence="2">
    <location>
        <position position="628"/>
    </location>
</feature>
<protein>
    <recommendedName>
        <fullName evidence="6">Glucose-methanol-choline oxidoreductase N-terminal domain-containing protein</fullName>
    </recommendedName>
</protein>
<keyword evidence="3 4" id="KW-0274">FAD</keyword>
<keyword evidence="4" id="KW-0285">Flavoprotein</keyword>
<evidence type="ECO:0000313" key="7">
    <source>
        <dbReference type="EMBL" id="CAH2007892.1"/>
    </source>
</evidence>
<dbReference type="InterPro" id="IPR012132">
    <property type="entry name" value="GMC_OxRdtase"/>
</dbReference>
<evidence type="ECO:0000256" key="5">
    <source>
        <dbReference type="SAM" id="SignalP"/>
    </source>
</evidence>
<dbReference type="EMBL" id="CAKOFQ010007771">
    <property type="protein sequence ID" value="CAH2007892.1"/>
    <property type="molecule type" value="Genomic_DNA"/>
</dbReference>
<dbReference type="Gene3D" id="3.50.50.60">
    <property type="entry name" value="FAD/NAD(P)-binding domain"/>
    <property type="match status" value="1"/>
</dbReference>
<name>A0A9P0Q2N6_ACAOB</name>
<evidence type="ECO:0000256" key="1">
    <source>
        <dbReference type="ARBA" id="ARBA00010790"/>
    </source>
</evidence>
<dbReference type="GO" id="GO:0050660">
    <property type="term" value="F:flavin adenine dinucleotide binding"/>
    <property type="evidence" value="ECO:0007669"/>
    <property type="project" value="InterPro"/>
</dbReference>
<comment type="cofactor">
    <cofactor evidence="3">
        <name>FAD</name>
        <dbReference type="ChEBI" id="CHEBI:57692"/>
    </cofactor>
</comment>
<dbReference type="Gene3D" id="3.30.560.10">
    <property type="entry name" value="Glucose Oxidase, domain 3"/>
    <property type="match status" value="1"/>
</dbReference>
<evidence type="ECO:0000256" key="2">
    <source>
        <dbReference type="PIRSR" id="PIRSR000137-1"/>
    </source>
</evidence>
<feature type="active site" description="Proton donor" evidence="2">
    <location>
        <position position="584"/>
    </location>
</feature>
<keyword evidence="8" id="KW-1185">Reference proteome</keyword>
<dbReference type="AlphaFoldDB" id="A0A9P0Q2N6"/>
<proteinExistence type="inferred from homology"/>
<evidence type="ECO:0000259" key="6">
    <source>
        <dbReference type="PROSITE" id="PS00623"/>
    </source>
</evidence>
<dbReference type="InterPro" id="IPR007867">
    <property type="entry name" value="GMC_OxRtase_C"/>
</dbReference>
<dbReference type="InterPro" id="IPR000172">
    <property type="entry name" value="GMC_OxRdtase_N"/>
</dbReference>
<reference evidence="7" key="1">
    <citation type="submission" date="2022-03" db="EMBL/GenBank/DDBJ databases">
        <authorList>
            <person name="Sayadi A."/>
        </authorList>
    </citation>
    <scope>NUCLEOTIDE SEQUENCE</scope>
</reference>
<dbReference type="PANTHER" id="PTHR11552:SF208">
    <property type="entry name" value="RE36204P-RELATED"/>
    <property type="match status" value="1"/>
</dbReference>
<feature type="domain" description="Glucose-methanol-choline oxidoreductase N-terminal" evidence="6">
    <location>
        <begin position="164"/>
        <end position="187"/>
    </location>
</feature>
<dbReference type="Pfam" id="PF05199">
    <property type="entry name" value="GMC_oxred_C"/>
    <property type="match status" value="1"/>
</dbReference>
<dbReference type="Pfam" id="PF00732">
    <property type="entry name" value="GMC_oxred_N"/>
    <property type="match status" value="1"/>
</dbReference>
<comment type="similarity">
    <text evidence="1 4">Belongs to the GMC oxidoreductase family.</text>
</comment>
<dbReference type="PIRSF" id="PIRSF000137">
    <property type="entry name" value="Alcohol_oxidase"/>
    <property type="match status" value="1"/>
</dbReference>
<feature type="signal peptide" evidence="5">
    <location>
        <begin position="1"/>
        <end position="29"/>
    </location>
</feature>
<keyword evidence="5" id="KW-0732">Signal</keyword>
<dbReference type="Proteomes" id="UP001152888">
    <property type="component" value="Unassembled WGS sequence"/>
</dbReference>
<dbReference type="SUPFAM" id="SSF51905">
    <property type="entry name" value="FAD/NAD(P)-binding domain"/>
    <property type="match status" value="1"/>
</dbReference>
<dbReference type="PANTHER" id="PTHR11552">
    <property type="entry name" value="GLUCOSE-METHANOL-CHOLINE GMC OXIDOREDUCTASE"/>
    <property type="match status" value="1"/>
</dbReference>